<dbReference type="OrthoDB" id="4725400at2759"/>
<dbReference type="Proteomes" id="UP000664132">
    <property type="component" value="Unassembled WGS sequence"/>
</dbReference>
<dbReference type="AlphaFoldDB" id="A0A8H8BWQ8"/>
<accession>A0A8H8BWQ8</accession>
<keyword evidence="2" id="KW-1185">Reference proteome</keyword>
<evidence type="ECO:0000313" key="2">
    <source>
        <dbReference type="Proteomes" id="UP000664132"/>
    </source>
</evidence>
<gene>
    <name evidence="1" type="ORF">IFR04_000277</name>
</gene>
<reference evidence="1" key="1">
    <citation type="submission" date="2021-02" db="EMBL/GenBank/DDBJ databases">
        <title>Genome sequence Cadophora malorum strain M34.</title>
        <authorList>
            <person name="Stefanovic E."/>
            <person name="Vu D."/>
            <person name="Scully C."/>
            <person name="Dijksterhuis J."/>
            <person name="Roader J."/>
            <person name="Houbraken J."/>
        </authorList>
    </citation>
    <scope>NUCLEOTIDE SEQUENCE</scope>
    <source>
        <strain evidence="1">M34</strain>
    </source>
</reference>
<name>A0A8H8BWQ8_9HELO</name>
<organism evidence="1 2">
    <name type="scientific">Cadophora malorum</name>
    <dbReference type="NCBI Taxonomy" id="108018"/>
    <lineage>
        <taxon>Eukaryota</taxon>
        <taxon>Fungi</taxon>
        <taxon>Dikarya</taxon>
        <taxon>Ascomycota</taxon>
        <taxon>Pezizomycotina</taxon>
        <taxon>Leotiomycetes</taxon>
        <taxon>Helotiales</taxon>
        <taxon>Ploettnerulaceae</taxon>
        <taxon>Cadophora</taxon>
    </lineage>
</organism>
<proteinExistence type="predicted"/>
<dbReference type="EMBL" id="JAFJYH010000001">
    <property type="protein sequence ID" value="KAG4426846.1"/>
    <property type="molecule type" value="Genomic_DNA"/>
</dbReference>
<protein>
    <submittedName>
        <fullName evidence="1">Uncharacterized protein</fullName>
    </submittedName>
</protein>
<sequence>MATSERISFDEDDQRPYVSTYANKPDFHVGDKVYLLSGGARGGPYVIASVNSRKYTLSLENGEAVRNGEEIEVDYLEAA</sequence>
<evidence type="ECO:0000313" key="1">
    <source>
        <dbReference type="EMBL" id="KAG4426846.1"/>
    </source>
</evidence>
<comment type="caution">
    <text evidence="1">The sequence shown here is derived from an EMBL/GenBank/DDBJ whole genome shotgun (WGS) entry which is preliminary data.</text>
</comment>